<dbReference type="GO" id="GO:0005615">
    <property type="term" value="C:extracellular space"/>
    <property type="evidence" value="ECO:0007669"/>
    <property type="project" value="UniProtKB-KW"/>
</dbReference>
<dbReference type="GO" id="GO:0006955">
    <property type="term" value="P:immune response"/>
    <property type="evidence" value="ECO:0007669"/>
    <property type="project" value="InterPro"/>
</dbReference>
<protein>
    <recommendedName>
        <fullName evidence="3">Chemokine interleukin-8-like domain-containing protein</fullName>
    </recommendedName>
</protein>
<dbReference type="Pfam" id="PF00048">
    <property type="entry name" value="IL8"/>
    <property type="match status" value="1"/>
</dbReference>
<dbReference type="Ensembl" id="ENSONIT00000050709.1">
    <property type="protein sequence ID" value="ENSONIP00000073631.1"/>
    <property type="gene ID" value="ENSONIG00000042550.1"/>
</dbReference>
<reference evidence="5" key="1">
    <citation type="submission" date="2012-01" db="EMBL/GenBank/DDBJ databases">
        <title>The Genome Sequence of Oreochromis niloticus (Nile Tilapia).</title>
        <authorList>
            <consortium name="Broad Institute Genome Assembly Team"/>
            <consortium name="Broad Institute Sequencing Platform"/>
            <person name="Di Palma F."/>
            <person name="Johnson J."/>
            <person name="Lander E.S."/>
            <person name="Lindblad-Toh K."/>
        </authorList>
    </citation>
    <scope>NUCLEOTIDE SEQUENCE [LARGE SCALE GENOMIC DNA]</scope>
</reference>
<dbReference type="InterPro" id="IPR039809">
    <property type="entry name" value="Chemokine_b/g/d"/>
</dbReference>
<reference evidence="4" key="3">
    <citation type="submission" date="2025-09" db="UniProtKB">
        <authorList>
            <consortium name="Ensembl"/>
        </authorList>
    </citation>
    <scope>IDENTIFICATION</scope>
</reference>
<keyword evidence="5" id="KW-1185">Reference proteome</keyword>
<dbReference type="Gene3D" id="2.40.50.40">
    <property type="match status" value="1"/>
</dbReference>
<accession>A0A669ERS2</accession>
<evidence type="ECO:0000256" key="1">
    <source>
        <dbReference type="ARBA" id="ARBA00022514"/>
    </source>
</evidence>
<evidence type="ECO:0000259" key="3">
    <source>
        <dbReference type="SMART" id="SM00199"/>
    </source>
</evidence>
<evidence type="ECO:0000313" key="5">
    <source>
        <dbReference type="Proteomes" id="UP000005207"/>
    </source>
</evidence>
<dbReference type="GO" id="GO:0008009">
    <property type="term" value="F:chemokine activity"/>
    <property type="evidence" value="ECO:0007669"/>
    <property type="project" value="InterPro"/>
</dbReference>
<organism evidence="4 5">
    <name type="scientific">Oreochromis niloticus</name>
    <name type="common">Nile tilapia</name>
    <name type="synonym">Tilapia nilotica</name>
    <dbReference type="NCBI Taxonomy" id="8128"/>
    <lineage>
        <taxon>Eukaryota</taxon>
        <taxon>Metazoa</taxon>
        <taxon>Chordata</taxon>
        <taxon>Craniata</taxon>
        <taxon>Vertebrata</taxon>
        <taxon>Euteleostomi</taxon>
        <taxon>Actinopterygii</taxon>
        <taxon>Neopterygii</taxon>
        <taxon>Teleostei</taxon>
        <taxon>Neoteleostei</taxon>
        <taxon>Acanthomorphata</taxon>
        <taxon>Ovalentaria</taxon>
        <taxon>Cichlomorphae</taxon>
        <taxon>Cichliformes</taxon>
        <taxon>Cichlidae</taxon>
        <taxon>African cichlids</taxon>
        <taxon>Pseudocrenilabrinae</taxon>
        <taxon>Oreochromini</taxon>
        <taxon>Oreochromis</taxon>
    </lineage>
</organism>
<name>A0A669ERS2_ORENI</name>
<dbReference type="PANTHER" id="PTHR12015:SF177">
    <property type="entry name" value="CHEMOKINE INTERLEUKIN-8-LIKE DOMAIN-CONTAINING PROTEIN"/>
    <property type="match status" value="1"/>
</dbReference>
<dbReference type="Proteomes" id="UP000005207">
    <property type="component" value="Linkage group LG18"/>
</dbReference>
<dbReference type="AlphaFoldDB" id="A0A669ERS2"/>
<keyword evidence="1" id="KW-0202">Cytokine</keyword>
<reference evidence="4" key="2">
    <citation type="submission" date="2025-08" db="UniProtKB">
        <authorList>
            <consortium name="Ensembl"/>
        </authorList>
    </citation>
    <scope>IDENTIFICATION</scope>
</reference>
<evidence type="ECO:0000313" key="4">
    <source>
        <dbReference type="Ensembl" id="ENSONIP00000073631.1"/>
    </source>
</evidence>
<dbReference type="PANTHER" id="PTHR12015">
    <property type="entry name" value="SMALL INDUCIBLE CYTOKINE A"/>
    <property type="match status" value="1"/>
</dbReference>
<dbReference type="InterPro" id="IPR036048">
    <property type="entry name" value="Interleukin_8-like_sf"/>
</dbReference>
<dbReference type="GeneTree" id="ENSGT00940000175314"/>
<dbReference type="CDD" id="cd00272">
    <property type="entry name" value="Chemokine_CC"/>
    <property type="match status" value="1"/>
</dbReference>
<dbReference type="OMA" id="YTIQTEE"/>
<feature type="domain" description="Chemokine interleukin-8-like" evidence="3">
    <location>
        <begin position="81"/>
        <end position="140"/>
    </location>
</feature>
<sequence>MGLPIQQLSARPSHLNSLDFKAPRNTSGAKTHLHSPGNSVRLGMAEKRCAAPSLHPCSPCRVGIKLMQLFRCVTFSAPISIKSCCVSWSKTRVPLDRIVSYTIQTEEHCRLKAVLLRTVLGKTICAKPDADWTRKAIEKLDRENSQKGFASDMTPTRSTPQRDGPGKVS</sequence>
<proteinExistence type="predicted"/>
<dbReference type="SMART" id="SM00199">
    <property type="entry name" value="SCY"/>
    <property type="match status" value="1"/>
</dbReference>
<dbReference type="InterPro" id="IPR001811">
    <property type="entry name" value="Chemokine_IL8-like_dom"/>
</dbReference>
<feature type="region of interest" description="Disordered" evidence="2">
    <location>
        <begin position="143"/>
        <end position="169"/>
    </location>
</feature>
<evidence type="ECO:0000256" key="2">
    <source>
        <dbReference type="SAM" id="MobiDB-lite"/>
    </source>
</evidence>
<dbReference type="InParanoid" id="A0A669ERS2"/>
<dbReference type="SUPFAM" id="SSF54117">
    <property type="entry name" value="Interleukin 8-like chemokines"/>
    <property type="match status" value="1"/>
</dbReference>